<dbReference type="GO" id="GO:0009002">
    <property type="term" value="F:serine-type D-Ala-D-Ala carboxypeptidase activity"/>
    <property type="evidence" value="ECO:0007669"/>
    <property type="project" value="UniProtKB-EC"/>
</dbReference>
<dbReference type="RefSeq" id="WP_081900998.1">
    <property type="nucleotide sequence ID" value="NZ_JXUW01000007.1"/>
</dbReference>
<evidence type="ECO:0000256" key="5">
    <source>
        <dbReference type="ARBA" id="ARBA00022984"/>
    </source>
</evidence>
<proteinExistence type="inferred from homology"/>
<sequence length="450" mass="47802">MDLANIEKPKYTSKLPSLECNGHYRQLGASLVSHMHVSLSRRRRRTLPATLALGCVLISVVMVNARLRSPLPTLRVSSHTPATIVARGSLPRLPWPAQGEAAVAIPSISTAAVASTLKQRAVPIASLAKLMTAYLVLKHLPLVIGSQGPVITISAADEQQYYNDVAQDQSSVQVTAGEHLTEYQLLQALLTRSANNVAQLLATWVAGSEAAFVSQMNQTATRIGLTDTHFADASGFSSATKATAKAIATIAAIDMRNPVFDRIVNEHTVTLPLVGTLPNIVARIGTANVVGIKSGYTIWSGGCAAIATQEPTKVGKIEAVAVVLDQQGPASLHHAASIAERLANEASLGVIRATVARSHQSIGSLKVPWATSTQPASNLILSHALTANLWPGQKVTYKLHLIAASALIGTAPGTVAGYLQVQWPLHNERISVVTTERIQAPSDWWRLVHA</sequence>
<dbReference type="GO" id="GO:0009252">
    <property type="term" value="P:peptidoglycan biosynthetic process"/>
    <property type="evidence" value="ECO:0007669"/>
    <property type="project" value="UniProtKB-KW"/>
</dbReference>
<feature type="binding site" evidence="8">
    <location>
        <position position="293"/>
    </location>
    <ligand>
        <name>substrate</name>
    </ligand>
</feature>
<keyword evidence="2" id="KW-0732">Signal</keyword>
<reference evidence="12 13" key="1">
    <citation type="submission" date="2015-01" db="EMBL/GenBank/DDBJ databases">
        <title>Draft genome of the acidophilic iron oxidizer Ferrimicrobium acidiphilum strain T23.</title>
        <authorList>
            <person name="Poehlein A."/>
            <person name="Eisen S."/>
            <person name="Schloemann M."/>
            <person name="Johnson B.D."/>
            <person name="Daniel R."/>
            <person name="Muehling M."/>
        </authorList>
    </citation>
    <scope>NUCLEOTIDE SEQUENCE [LARGE SCALE GENOMIC DNA]</scope>
    <source>
        <strain evidence="12 13">T23</strain>
    </source>
</reference>
<dbReference type="EMBL" id="JXUW01000007">
    <property type="protein sequence ID" value="KJE77186.1"/>
    <property type="molecule type" value="Genomic_DNA"/>
</dbReference>
<feature type="active site" description="Proton acceptor" evidence="7">
    <location>
        <position position="129"/>
    </location>
</feature>
<dbReference type="InterPro" id="IPR012338">
    <property type="entry name" value="Beta-lactam/transpept-like"/>
</dbReference>
<evidence type="ECO:0000313" key="13">
    <source>
        <dbReference type="Proteomes" id="UP000032336"/>
    </source>
</evidence>
<keyword evidence="13" id="KW-1185">Reference proteome</keyword>
<protein>
    <submittedName>
        <fullName evidence="12">D-alanyl-D-alanine carboxypeptidase DacA</fullName>
        <ecNumber evidence="12">3.4.16.4</ecNumber>
    </submittedName>
</protein>
<dbReference type="InterPro" id="IPR001967">
    <property type="entry name" value="Peptidase_S11_N"/>
</dbReference>
<feature type="active site" evidence="7">
    <location>
        <position position="193"/>
    </location>
</feature>
<dbReference type="SUPFAM" id="SSF56601">
    <property type="entry name" value="beta-lactamase/transpeptidase-like"/>
    <property type="match status" value="1"/>
</dbReference>
<comment type="caution">
    <text evidence="12">The sequence shown here is derived from an EMBL/GenBank/DDBJ whole genome shotgun (WGS) entry which is preliminary data.</text>
</comment>
<feature type="active site" description="Acyl-ester intermediate" evidence="7">
    <location>
        <position position="126"/>
    </location>
</feature>
<comment type="similarity">
    <text evidence="1 9">Belongs to the peptidase S11 family.</text>
</comment>
<evidence type="ECO:0000256" key="9">
    <source>
        <dbReference type="RuleBase" id="RU004016"/>
    </source>
</evidence>
<dbReference type="Pfam" id="PF00768">
    <property type="entry name" value="Peptidase_S11"/>
    <property type="match status" value="1"/>
</dbReference>
<keyword evidence="4" id="KW-0133">Cell shape</keyword>
<dbReference type="GeneID" id="78372354"/>
<evidence type="ECO:0000313" key="12">
    <source>
        <dbReference type="EMBL" id="KJE77186.1"/>
    </source>
</evidence>
<dbReference type="GO" id="GO:0006508">
    <property type="term" value="P:proteolysis"/>
    <property type="evidence" value="ECO:0007669"/>
    <property type="project" value="InterPro"/>
</dbReference>
<keyword evidence="5" id="KW-0573">Peptidoglycan synthesis</keyword>
<keyword evidence="10" id="KW-0812">Transmembrane</keyword>
<evidence type="ECO:0000256" key="6">
    <source>
        <dbReference type="ARBA" id="ARBA00023316"/>
    </source>
</evidence>
<evidence type="ECO:0000256" key="8">
    <source>
        <dbReference type="PIRSR" id="PIRSR618044-2"/>
    </source>
</evidence>
<keyword evidence="6" id="KW-0961">Cell wall biogenesis/degradation</keyword>
<dbReference type="eggNOG" id="COG1686">
    <property type="taxonomic scope" value="Bacteria"/>
</dbReference>
<dbReference type="Gene3D" id="3.40.710.10">
    <property type="entry name" value="DD-peptidase/beta-lactamase superfamily"/>
    <property type="match status" value="1"/>
</dbReference>
<dbReference type="EC" id="3.4.16.4" evidence="12"/>
<keyword evidence="10" id="KW-0472">Membrane</keyword>
<gene>
    <name evidence="12" type="primary">dacA</name>
    <name evidence="12" type="ORF">FEAC_11190</name>
</gene>
<dbReference type="Proteomes" id="UP000032336">
    <property type="component" value="Unassembled WGS sequence"/>
</dbReference>
<keyword evidence="3 12" id="KW-0378">Hydrolase</keyword>
<feature type="transmembrane region" description="Helical" evidence="10">
    <location>
        <begin position="47"/>
        <end position="67"/>
    </location>
</feature>
<evidence type="ECO:0000256" key="10">
    <source>
        <dbReference type="SAM" id="Phobius"/>
    </source>
</evidence>
<keyword evidence="10" id="KW-1133">Transmembrane helix</keyword>
<dbReference type="InterPro" id="IPR018044">
    <property type="entry name" value="Peptidase_S11"/>
</dbReference>
<name>A0A0D8FVN9_9ACTN</name>
<keyword evidence="12" id="KW-0645">Protease</keyword>
<evidence type="ECO:0000256" key="2">
    <source>
        <dbReference type="ARBA" id="ARBA00022729"/>
    </source>
</evidence>
<evidence type="ECO:0000259" key="11">
    <source>
        <dbReference type="Pfam" id="PF00768"/>
    </source>
</evidence>
<feature type="domain" description="Peptidase S11 D-alanyl-D-alanine carboxypeptidase A N-terminal" evidence="11">
    <location>
        <begin position="100"/>
        <end position="327"/>
    </location>
</feature>
<dbReference type="AlphaFoldDB" id="A0A0D8FVN9"/>
<organism evidence="12 13">
    <name type="scientific">Ferrimicrobium acidiphilum DSM 19497</name>
    <dbReference type="NCBI Taxonomy" id="1121877"/>
    <lineage>
        <taxon>Bacteria</taxon>
        <taxon>Bacillati</taxon>
        <taxon>Actinomycetota</taxon>
        <taxon>Acidimicrobiia</taxon>
        <taxon>Acidimicrobiales</taxon>
        <taxon>Acidimicrobiaceae</taxon>
        <taxon>Ferrimicrobium</taxon>
    </lineage>
</organism>
<dbReference type="GO" id="GO:0071555">
    <property type="term" value="P:cell wall organization"/>
    <property type="evidence" value="ECO:0007669"/>
    <property type="project" value="UniProtKB-KW"/>
</dbReference>
<evidence type="ECO:0000256" key="1">
    <source>
        <dbReference type="ARBA" id="ARBA00007164"/>
    </source>
</evidence>
<dbReference type="GO" id="GO:0008360">
    <property type="term" value="P:regulation of cell shape"/>
    <property type="evidence" value="ECO:0007669"/>
    <property type="project" value="UniProtKB-KW"/>
</dbReference>
<dbReference type="PRINTS" id="PR00725">
    <property type="entry name" value="DADACBPTASE1"/>
</dbReference>
<evidence type="ECO:0000256" key="7">
    <source>
        <dbReference type="PIRSR" id="PIRSR618044-1"/>
    </source>
</evidence>
<dbReference type="OrthoDB" id="5241551at2"/>
<evidence type="ECO:0000256" key="3">
    <source>
        <dbReference type="ARBA" id="ARBA00022801"/>
    </source>
</evidence>
<evidence type="ECO:0000256" key="4">
    <source>
        <dbReference type="ARBA" id="ARBA00022960"/>
    </source>
</evidence>
<accession>A0A0D8FVN9</accession>
<dbReference type="STRING" id="1121877.FEAC_11190"/>
<keyword evidence="12" id="KW-0121">Carboxypeptidase</keyword>